<dbReference type="EMBL" id="JAFJZO010000036">
    <property type="protein sequence ID" value="KAG5490877.1"/>
    <property type="molecule type" value="Genomic_DNA"/>
</dbReference>
<gene>
    <name evidence="3" type="ORF">JKF63_00999</name>
</gene>
<sequence>MEFIEVTNVTFPVGPEHTRRTLLRVFEMVQSVEDIVVDVRQGRAMISFTESSAAQEVLISLDGFPFFGRALCLRVSPPPVSPIQGYIVATKPSRYLLVRNTPYLAVVVKLKHIAGVVTVTSAGVNSCFVVAESVEDTVLLKNLLRSHPSRWGTEVFVSYLRKVA</sequence>
<evidence type="ECO:0000313" key="4">
    <source>
        <dbReference type="Proteomes" id="UP000674318"/>
    </source>
</evidence>
<feature type="domain" description="RRM" evidence="2">
    <location>
        <begin position="2"/>
        <end position="78"/>
    </location>
</feature>
<reference evidence="3 4" key="1">
    <citation type="submission" date="2021-02" db="EMBL/GenBank/DDBJ databases">
        <title>Porcisia hertigi Genome sequencing and assembly.</title>
        <authorList>
            <person name="Almutairi H."/>
            <person name="Gatherer D."/>
        </authorList>
    </citation>
    <scope>NUCLEOTIDE SEQUENCE [LARGE SCALE GENOMIC DNA]</scope>
    <source>
        <strain evidence="3 4">C119</strain>
    </source>
</reference>
<dbReference type="InterPro" id="IPR035979">
    <property type="entry name" value="RBD_domain_sf"/>
</dbReference>
<evidence type="ECO:0000256" key="1">
    <source>
        <dbReference type="PROSITE-ProRule" id="PRU00176"/>
    </source>
</evidence>
<evidence type="ECO:0000313" key="3">
    <source>
        <dbReference type="EMBL" id="KAG5490877.1"/>
    </source>
</evidence>
<keyword evidence="4" id="KW-1185">Reference proteome</keyword>
<dbReference type="InterPro" id="IPR000504">
    <property type="entry name" value="RRM_dom"/>
</dbReference>
<protein>
    <recommendedName>
        <fullName evidence="2">RRM domain-containing protein</fullName>
    </recommendedName>
</protein>
<name>A0A836HQZ1_9TRYP</name>
<dbReference type="InterPro" id="IPR012677">
    <property type="entry name" value="Nucleotide-bd_a/b_plait_sf"/>
</dbReference>
<dbReference type="OrthoDB" id="266020at2759"/>
<organism evidence="3 4">
    <name type="scientific">Porcisia hertigi</name>
    <dbReference type="NCBI Taxonomy" id="2761500"/>
    <lineage>
        <taxon>Eukaryota</taxon>
        <taxon>Discoba</taxon>
        <taxon>Euglenozoa</taxon>
        <taxon>Kinetoplastea</taxon>
        <taxon>Metakinetoplastina</taxon>
        <taxon>Trypanosomatida</taxon>
        <taxon>Trypanosomatidae</taxon>
        <taxon>Leishmaniinae</taxon>
        <taxon>Porcisia</taxon>
    </lineage>
</organism>
<dbReference type="Gene3D" id="3.30.70.330">
    <property type="match status" value="1"/>
</dbReference>
<keyword evidence="1" id="KW-0694">RNA-binding</keyword>
<dbReference type="KEGG" id="phet:94287125"/>
<dbReference type="RefSeq" id="XP_067753205.1">
    <property type="nucleotide sequence ID" value="XM_067897048.1"/>
</dbReference>
<dbReference type="PROSITE" id="PS50102">
    <property type="entry name" value="RRM"/>
    <property type="match status" value="1"/>
</dbReference>
<comment type="caution">
    <text evidence="3">The sequence shown here is derived from an EMBL/GenBank/DDBJ whole genome shotgun (WGS) entry which is preliminary data.</text>
</comment>
<dbReference type="GeneID" id="94287125"/>
<dbReference type="SUPFAM" id="SSF54928">
    <property type="entry name" value="RNA-binding domain, RBD"/>
    <property type="match status" value="1"/>
</dbReference>
<dbReference type="AlphaFoldDB" id="A0A836HQZ1"/>
<dbReference type="GO" id="GO:0003723">
    <property type="term" value="F:RNA binding"/>
    <property type="evidence" value="ECO:0007669"/>
    <property type="project" value="UniProtKB-UniRule"/>
</dbReference>
<proteinExistence type="predicted"/>
<dbReference type="Proteomes" id="UP000674318">
    <property type="component" value="Unassembled WGS sequence"/>
</dbReference>
<evidence type="ECO:0000259" key="2">
    <source>
        <dbReference type="PROSITE" id="PS50102"/>
    </source>
</evidence>
<accession>A0A836HQZ1</accession>